<comment type="caution">
    <text evidence="1">The sequence shown here is derived from an EMBL/GenBank/DDBJ whole genome shotgun (WGS) entry which is preliminary data.</text>
</comment>
<sequence length="287" mass="32627">MHPPFLVSTAPCHHLESISTWPDSRSSDSLIIFSEPVEELNGCYIPINTDDLISVQGGIQTLGLAPSDLCLFQEAHKAVVRSRDRRATLASRIRRIPTEILIHIFIRYLDATEKSPLGISPMSVISDEILLFVRHNYGRESFSYIYSTEEGLQMFWFLSSPDILLDRGIRLSNFYWEGSWDPASLEEEELFEDSLYGHSGVVIDLLIQYAERWGRVSLISGRLTPEFEVQLAQLRSRLPRLFHLELGVSSFQVMYGEAFQSVPLLTELKLYLSIDATSSGLMHDLTQ</sequence>
<dbReference type="AlphaFoldDB" id="A0A8H5FRS6"/>
<evidence type="ECO:0000313" key="1">
    <source>
        <dbReference type="EMBL" id="KAF5346769.1"/>
    </source>
</evidence>
<accession>A0A8H5FRS6</accession>
<proteinExistence type="predicted"/>
<gene>
    <name evidence="1" type="ORF">D9756_010437</name>
</gene>
<keyword evidence="2" id="KW-1185">Reference proteome</keyword>
<name>A0A8H5FRS6_9AGAR</name>
<dbReference type="EMBL" id="JAACJO010000030">
    <property type="protein sequence ID" value="KAF5346769.1"/>
    <property type="molecule type" value="Genomic_DNA"/>
</dbReference>
<evidence type="ECO:0000313" key="2">
    <source>
        <dbReference type="Proteomes" id="UP000559027"/>
    </source>
</evidence>
<organism evidence="1 2">
    <name type="scientific">Leucocoprinus leucothites</name>
    <dbReference type="NCBI Taxonomy" id="201217"/>
    <lineage>
        <taxon>Eukaryota</taxon>
        <taxon>Fungi</taxon>
        <taxon>Dikarya</taxon>
        <taxon>Basidiomycota</taxon>
        <taxon>Agaricomycotina</taxon>
        <taxon>Agaricomycetes</taxon>
        <taxon>Agaricomycetidae</taxon>
        <taxon>Agaricales</taxon>
        <taxon>Agaricineae</taxon>
        <taxon>Agaricaceae</taxon>
        <taxon>Leucocoprinus</taxon>
    </lineage>
</organism>
<protein>
    <submittedName>
        <fullName evidence="1">Uncharacterized protein</fullName>
    </submittedName>
</protein>
<dbReference type="Proteomes" id="UP000559027">
    <property type="component" value="Unassembled WGS sequence"/>
</dbReference>
<reference evidence="1 2" key="1">
    <citation type="journal article" date="2020" name="ISME J.">
        <title>Uncovering the hidden diversity of litter-decomposition mechanisms in mushroom-forming fungi.</title>
        <authorList>
            <person name="Floudas D."/>
            <person name="Bentzer J."/>
            <person name="Ahren D."/>
            <person name="Johansson T."/>
            <person name="Persson P."/>
            <person name="Tunlid A."/>
        </authorList>
    </citation>
    <scope>NUCLEOTIDE SEQUENCE [LARGE SCALE GENOMIC DNA]</scope>
    <source>
        <strain evidence="1 2">CBS 146.42</strain>
    </source>
</reference>
<dbReference type="OrthoDB" id="3224080at2759"/>